<evidence type="ECO:0000313" key="2">
    <source>
        <dbReference type="Proteomes" id="UP000054359"/>
    </source>
</evidence>
<sequence>MACNALFYIQNLAAESLIRIDIIAAESLFIIQFIYKTKITGTIDTVKAWKH</sequence>
<protein>
    <submittedName>
        <fullName evidence="1">Uncharacterized protein</fullName>
    </submittedName>
</protein>
<dbReference type="AlphaFoldDB" id="A0A087TF00"/>
<proteinExistence type="predicted"/>
<accession>A0A087TF00</accession>
<organism evidence="1 2">
    <name type="scientific">Stegodyphus mimosarum</name>
    <name type="common">African social velvet spider</name>
    <dbReference type="NCBI Taxonomy" id="407821"/>
    <lineage>
        <taxon>Eukaryota</taxon>
        <taxon>Metazoa</taxon>
        <taxon>Ecdysozoa</taxon>
        <taxon>Arthropoda</taxon>
        <taxon>Chelicerata</taxon>
        <taxon>Arachnida</taxon>
        <taxon>Araneae</taxon>
        <taxon>Araneomorphae</taxon>
        <taxon>Entelegynae</taxon>
        <taxon>Eresoidea</taxon>
        <taxon>Eresidae</taxon>
        <taxon>Stegodyphus</taxon>
    </lineage>
</organism>
<reference evidence="1 2" key="1">
    <citation type="submission" date="2013-11" db="EMBL/GenBank/DDBJ databases">
        <title>Genome sequencing of Stegodyphus mimosarum.</title>
        <authorList>
            <person name="Bechsgaard J."/>
        </authorList>
    </citation>
    <scope>NUCLEOTIDE SEQUENCE [LARGE SCALE GENOMIC DNA]</scope>
</reference>
<dbReference type="Proteomes" id="UP000054359">
    <property type="component" value="Unassembled WGS sequence"/>
</dbReference>
<name>A0A087TF00_STEMI</name>
<gene>
    <name evidence="1" type="ORF">X975_23915</name>
</gene>
<dbReference type="EMBL" id="KK114911">
    <property type="protein sequence ID" value="KFM63689.1"/>
    <property type="molecule type" value="Genomic_DNA"/>
</dbReference>
<keyword evidence="2" id="KW-1185">Reference proteome</keyword>
<evidence type="ECO:0000313" key="1">
    <source>
        <dbReference type="EMBL" id="KFM63689.1"/>
    </source>
</evidence>
<feature type="non-terminal residue" evidence="1">
    <location>
        <position position="51"/>
    </location>
</feature>